<dbReference type="AlphaFoldDB" id="A0A2P5VU59"/>
<name>A0A2P5VU59_GOSBA</name>
<evidence type="ECO:0000313" key="1">
    <source>
        <dbReference type="EMBL" id="PPR82378.1"/>
    </source>
</evidence>
<protein>
    <recommendedName>
        <fullName evidence="3">Reverse transcriptase zinc-binding domain-containing protein</fullName>
    </recommendedName>
</protein>
<dbReference type="Proteomes" id="UP000239757">
    <property type="component" value="Unassembled WGS sequence"/>
</dbReference>
<accession>A0A2P5VU59</accession>
<sequence length="119" mass="13253">MSNDSFCSICGWSEKTVLHAVRDCQVAKAIWLQHCDAVEVAAAGLAYSRSVVAATQLGKHRSGQYFIRVQLHPPLHEWYKPNTDGAVKQRIGRAYAGGLIKAIGFQVKKKMRWIGLLPF</sequence>
<evidence type="ECO:0008006" key="3">
    <source>
        <dbReference type="Google" id="ProtNLM"/>
    </source>
</evidence>
<organism evidence="1 2">
    <name type="scientific">Gossypium barbadense</name>
    <name type="common">Sea Island cotton</name>
    <name type="synonym">Hibiscus barbadensis</name>
    <dbReference type="NCBI Taxonomy" id="3634"/>
    <lineage>
        <taxon>Eukaryota</taxon>
        <taxon>Viridiplantae</taxon>
        <taxon>Streptophyta</taxon>
        <taxon>Embryophyta</taxon>
        <taxon>Tracheophyta</taxon>
        <taxon>Spermatophyta</taxon>
        <taxon>Magnoliopsida</taxon>
        <taxon>eudicotyledons</taxon>
        <taxon>Gunneridae</taxon>
        <taxon>Pentapetalae</taxon>
        <taxon>rosids</taxon>
        <taxon>malvids</taxon>
        <taxon>Malvales</taxon>
        <taxon>Malvaceae</taxon>
        <taxon>Malvoideae</taxon>
        <taxon>Gossypium</taxon>
    </lineage>
</organism>
<dbReference type="EMBL" id="KZ670878">
    <property type="protein sequence ID" value="PPR82378.1"/>
    <property type="molecule type" value="Genomic_DNA"/>
</dbReference>
<dbReference type="OrthoDB" id="10389543at2759"/>
<evidence type="ECO:0000313" key="2">
    <source>
        <dbReference type="Proteomes" id="UP000239757"/>
    </source>
</evidence>
<reference evidence="1 2" key="1">
    <citation type="submission" date="2015-01" db="EMBL/GenBank/DDBJ databases">
        <title>Genome of allotetraploid Gossypium barbadense reveals genomic plasticity and fiber elongation in cotton evolution.</title>
        <authorList>
            <person name="Chen X."/>
            <person name="Liu X."/>
            <person name="Zhao B."/>
            <person name="Zheng H."/>
            <person name="Hu Y."/>
            <person name="Lu G."/>
            <person name="Yang C."/>
            <person name="Chen J."/>
            <person name="Shan C."/>
            <person name="Zhang L."/>
            <person name="Zhou Y."/>
            <person name="Wang L."/>
            <person name="Guo W."/>
            <person name="Bai Y."/>
            <person name="Ruan J."/>
            <person name="Shangguan X."/>
            <person name="Mao Y."/>
            <person name="Jiang J."/>
            <person name="Zhu Y."/>
            <person name="Lei J."/>
            <person name="Kang H."/>
            <person name="Chen S."/>
            <person name="He X."/>
            <person name="Wang R."/>
            <person name="Wang Y."/>
            <person name="Chen J."/>
            <person name="Wang L."/>
            <person name="Yu S."/>
            <person name="Wang B."/>
            <person name="Wei J."/>
            <person name="Song S."/>
            <person name="Lu X."/>
            <person name="Gao Z."/>
            <person name="Gu W."/>
            <person name="Deng X."/>
            <person name="Ma D."/>
            <person name="Wang S."/>
            <person name="Liang W."/>
            <person name="Fang L."/>
            <person name="Cai C."/>
            <person name="Zhu X."/>
            <person name="Zhou B."/>
            <person name="Zhang Y."/>
            <person name="Chen Z."/>
            <person name="Xu S."/>
            <person name="Zhu R."/>
            <person name="Wang S."/>
            <person name="Zhang T."/>
            <person name="Zhao G."/>
        </authorList>
    </citation>
    <scope>NUCLEOTIDE SEQUENCE [LARGE SCALE GENOMIC DNA]</scope>
    <source>
        <strain evidence="2">cv. Xinhai21</strain>
        <tissue evidence="1">Leaf</tissue>
    </source>
</reference>
<proteinExistence type="predicted"/>
<gene>
    <name evidence="1" type="ORF">GOBAR_AA38337</name>
</gene>